<keyword evidence="17" id="KW-0812">Transmembrane</keyword>
<keyword evidence="9" id="KW-0067">ATP-binding</keyword>
<dbReference type="InterPro" id="IPR001789">
    <property type="entry name" value="Sig_transdc_resp-reg_receiver"/>
</dbReference>
<keyword evidence="17" id="KW-0472">Membrane</keyword>
<dbReference type="CDD" id="cd16922">
    <property type="entry name" value="HATPase_EvgS-ArcB-TorS-like"/>
    <property type="match status" value="1"/>
</dbReference>
<dbReference type="PANTHER" id="PTHR43047:SF64">
    <property type="entry name" value="HISTIDINE KINASE CONTAINING CHEY-HOMOLOGOUS RECEIVER DOMAIN AND PAS DOMAIN-RELATED"/>
    <property type="match status" value="1"/>
</dbReference>
<dbReference type="SUPFAM" id="SSF52172">
    <property type="entry name" value="CheY-like"/>
    <property type="match status" value="1"/>
</dbReference>
<dbReference type="FunFam" id="3.30.565.10:FF:000010">
    <property type="entry name" value="Sensor histidine kinase RcsC"/>
    <property type="match status" value="1"/>
</dbReference>
<evidence type="ECO:0000256" key="1">
    <source>
        <dbReference type="ARBA" id="ARBA00000085"/>
    </source>
</evidence>
<dbReference type="PRINTS" id="PR00344">
    <property type="entry name" value="BCTRLSENSOR"/>
</dbReference>
<evidence type="ECO:0000259" key="19">
    <source>
        <dbReference type="PROSITE" id="PS50110"/>
    </source>
</evidence>
<evidence type="ECO:0000256" key="14">
    <source>
        <dbReference type="ARBA" id="ARBA00068150"/>
    </source>
</evidence>
<evidence type="ECO:0000256" key="2">
    <source>
        <dbReference type="ARBA" id="ARBA00004370"/>
    </source>
</evidence>
<dbReference type="InterPro" id="IPR036890">
    <property type="entry name" value="HATPase_C_sf"/>
</dbReference>
<dbReference type="Proteomes" id="UP000184693">
    <property type="component" value="Unassembled WGS sequence"/>
</dbReference>
<dbReference type="SUPFAM" id="SSF55874">
    <property type="entry name" value="ATPase domain of HSP90 chaperone/DNA topoisomerase II/histidine kinase"/>
    <property type="match status" value="1"/>
</dbReference>
<evidence type="ECO:0000259" key="18">
    <source>
        <dbReference type="PROSITE" id="PS50109"/>
    </source>
</evidence>
<dbReference type="Pfam" id="PF00512">
    <property type="entry name" value="HisKA"/>
    <property type="match status" value="1"/>
</dbReference>
<dbReference type="CDD" id="cd00082">
    <property type="entry name" value="HisKA"/>
    <property type="match status" value="1"/>
</dbReference>
<evidence type="ECO:0000256" key="16">
    <source>
        <dbReference type="PROSITE-ProRule" id="PRU00169"/>
    </source>
</evidence>
<dbReference type="SMART" id="SM00388">
    <property type="entry name" value="HisKA"/>
    <property type="match status" value="1"/>
</dbReference>
<dbReference type="SMART" id="SM00387">
    <property type="entry name" value="HATPase_c"/>
    <property type="match status" value="1"/>
</dbReference>
<dbReference type="SUPFAM" id="SSF47384">
    <property type="entry name" value="Homodimeric domain of signal transducing histidine kinase"/>
    <property type="match status" value="1"/>
</dbReference>
<dbReference type="PROSITE" id="PS50885">
    <property type="entry name" value="HAMP"/>
    <property type="match status" value="1"/>
</dbReference>
<dbReference type="RefSeq" id="WP_074269157.1">
    <property type="nucleotide sequence ID" value="NZ_FSRM01000002.1"/>
</dbReference>
<comment type="subcellular location">
    <subcellularLocation>
        <location evidence="2">Membrane</location>
    </subcellularLocation>
</comment>
<keyword evidence="17" id="KW-1133">Transmembrane helix</keyword>
<evidence type="ECO:0000256" key="4">
    <source>
        <dbReference type="ARBA" id="ARBA00022553"/>
    </source>
</evidence>
<keyword evidence="8 21" id="KW-0418">Kinase</keyword>
<evidence type="ECO:0000256" key="7">
    <source>
        <dbReference type="ARBA" id="ARBA00022741"/>
    </source>
</evidence>
<dbReference type="Gene3D" id="3.30.565.10">
    <property type="entry name" value="Histidine kinase-like ATPase, C-terminal domain"/>
    <property type="match status" value="1"/>
</dbReference>
<dbReference type="InterPro" id="IPR005467">
    <property type="entry name" value="His_kinase_dom"/>
</dbReference>
<feature type="modified residue" description="4-aspartylphosphate" evidence="16">
    <location>
        <position position="559"/>
    </location>
</feature>
<feature type="domain" description="Histidine kinase" evidence="18">
    <location>
        <begin position="269"/>
        <end position="486"/>
    </location>
</feature>
<comment type="function">
    <text evidence="12">Member of the two-component regulatory system BvgS/BvgA. Phosphorylates BvgA via a four-step phosphorelay in response to environmental signals.</text>
</comment>
<feature type="transmembrane region" description="Helical" evidence="17">
    <location>
        <begin position="20"/>
        <end position="45"/>
    </location>
</feature>
<evidence type="ECO:0000256" key="6">
    <source>
        <dbReference type="ARBA" id="ARBA00022729"/>
    </source>
</evidence>
<dbReference type="FunFam" id="1.10.287.130:FF:000002">
    <property type="entry name" value="Two-component osmosensing histidine kinase"/>
    <property type="match status" value="1"/>
</dbReference>
<dbReference type="Gene3D" id="1.10.287.130">
    <property type="match status" value="1"/>
</dbReference>
<dbReference type="Pfam" id="PF17149">
    <property type="entry name" value="CHASE5"/>
    <property type="match status" value="1"/>
</dbReference>
<dbReference type="PROSITE" id="PS50110">
    <property type="entry name" value="RESPONSE_REGULATORY"/>
    <property type="match status" value="1"/>
</dbReference>
<dbReference type="InterPro" id="IPR004358">
    <property type="entry name" value="Sig_transdc_His_kin-like_C"/>
</dbReference>
<evidence type="ECO:0000313" key="21">
    <source>
        <dbReference type="EMBL" id="SIO57116.1"/>
    </source>
</evidence>
<accession>A0A1N6KL89</accession>
<dbReference type="Pfam" id="PF00072">
    <property type="entry name" value="Response_reg"/>
    <property type="match status" value="1"/>
</dbReference>
<keyword evidence="7" id="KW-0547">Nucleotide-binding</keyword>
<dbReference type="GO" id="GO:0005524">
    <property type="term" value="F:ATP binding"/>
    <property type="evidence" value="ECO:0007669"/>
    <property type="project" value="UniProtKB-KW"/>
</dbReference>
<evidence type="ECO:0000256" key="3">
    <source>
        <dbReference type="ARBA" id="ARBA00012438"/>
    </source>
</evidence>
<feature type="domain" description="Response regulatory" evidence="19">
    <location>
        <begin position="510"/>
        <end position="626"/>
    </location>
</feature>
<organism evidence="21 22">
    <name type="scientific">Paraburkholderia phenazinium</name>
    <dbReference type="NCBI Taxonomy" id="60549"/>
    <lineage>
        <taxon>Bacteria</taxon>
        <taxon>Pseudomonadati</taxon>
        <taxon>Pseudomonadota</taxon>
        <taxon>Betaproteobacteria</taxon>
        <taxon>Burkholderiales</taxon>
        <taxon>Burkholderiaceae</taxon>
        <taxon>Paraburkholderia</taxon>
    </lineage>
</organism>
<dbReference type="EC" id="2.7.13.3" evidence="3"/>
<evidence type="ECO:0000256" key="8">
    <source>
        <dbReference type="ARBA" id="ARBA00022777"/>
    </source>
</evidence>
<gene>
    <name evidence="21" type="ORF">SAMN05444168_7470</name>
</gene>
<feature type="transmembrane region" description="Helical" evidence="17">
    <location>
        <begin position="161"/>
        <end position="182"/>
    </location>
</feature>
<evidence type="ECO:0000256" key="13">
    <source>
        <dbReference type="ARBA" id="ARBA00064003"/>
    </source>
</evidence>
<dbReference type="InterPro" id="IPR036097">
    <property type="entry name" value="HisK_dim/P_sf"/>
</dbReference>
<reference evidence="21 22" key="1">
    <citation type="submission" date="2016-11" db="EMBL/GenBank/DDBJ databases">
        <authorList>
            <person name="Jaros S."/>
            <person name="Januszkiewicz K."/>
            <person name="Wedrychowicz H."/>
        </authorList>
    </citation>
    <scope>NUCLEOTIDE SEQUENCE [LARGE SCALE GENOMIC DNA]</scope>
    <source>
        <strain evidence="21 22">GAS86</strain>
    </source>
</reference>
<evidence type="ECO:0000256" key="12">
    <source>
        <dbReference type="ARBA" id="ARBA00058004"/>
    </source>
</evidence>
<evidence type="ECO:0000256" key="15">
    <source>
        <dbReference type="ARBA" id="ARBA00070152"/>
    </source>
</evidence>
<feature type="domain" description="HAMP" evidence="20">
    <location>
        <begin position="211"/>
        <end position="241"/>
    </location>
</feature>
<keyword evidence="6" id="KW-0732">Signal</keyword>
<dbReference type="GO" id="GO:0000155">
    <property type="term" value="F:phosphorelay sensor kinase activity"/>
    <property type="evidence" value="ECO:0007669"/>
    <property type="project" value="InterPro"/>
</dbReference>
<dbReference type="InterPro" id="IPR003660">
    <property type="entry name" value="HAMP_dom"/>
</dbReference>
<dbReference type="InterPro" id="IPR003594">
    <property type="entry name" value="HATPase_dom"/>
</dbReference>
<dbReference type="InterPro" id="IPR033414">
    <property type="entry name" value="Sensor_dom"/>
</dbReference>
<evidence type="ECO:0000259" key="20">
    <source>
        <dbReference type="PROSITE" id="PS50885"/>
    </source>
</evidence>
<dbReference type="OrthoDB" id="9810730at2"/>
<name>A0A1N6KL89_9BURK</name>
<dbReference type="GO" id="GO:0016020">
    <property type="term" value="C:membrane"/>
    <property type="evidence" value="ECO:0007669"/>
    <property type="project" value="UniProtKB-SubCell"/>
</dbReference>
<comment type="subunit">
    <text evidence="13">At low DSF concentrations, interacts with RpfF.</text>
</comment>
<dbReference type="PANTHER" id="PTHR43047">
    <property type="entry name" value="TWO-COMPONENT HISTIDINE PROTEIN KINASE"/>
    <property type="match status" value="1"/>
</dbReference>
<keyword evidence="5" id="KW-0808">Transferase</keyword>
<sequence length="723" mass="79032">MALNTFGAWWSSLNRFRHSVVLRLLATVFLFSCVVTLLLTALQLYRDYDRGIERVQNRLADIDRSYSGGVGEALWRLDQPQLQIELDGILRLEDICAAEVIEAGAGAAPMIVTAGRRTAGPAIAREFPLLYRVQGKDQRIGTLYVQATLANLYHELTHTALLILVSQAANTFLVSLFAIYILSRLVTRHLAAIASGVGDYDFHETPQPLGLQRRAPDAPDELDRVVTAFNAMGARLHRAYLEERAAAREREARQAAEAANRAKGEFLANMSHELRTPLNGILGYAQILRRDPALGERQLEGVAVIQRSGEHLLTLIDDTLDFAKIEAGKLRVQIGDVPLAGLVDVLREIIGVKAEQKGLDFICEIAGDAPAGVRADGQRLRQVLLNLLANAVKFTDHGSVSLHIMRAGPRAVRFEVRDTGVGMLAEQLETIFEPFEQVGRPERRVGGTGLGLAISRQFVRAMGGEIHVESRVGEGSLFWFELAAAHALPDAPVTAPPARDVTGYDGPRRKVLVIDDVPVNRAVVITLLERLGFDTVEAATGREGLEQAQHERPSLVVTDIVMPDMDGLEVTQRLRQSPGIADVPIIAVSASPSGTDEKRSLDAGVNAFLPKPVDFDRLLEKIAALLGLEWTYATAPATAPATAQQGVSLSEASLAVPPQEMNELHRLARHGDMREISLWSERVAALDARYAPFAEQVRLLAKGYQSKAILELVEQNLVQRPAP</sequence>
<dbReference type="Gene3D" id="3.40.50.2300">
    <property type="match status" value="1"/>
</dbReference>
<dbReference type="EMBL" id="FSRM01000002">
    <property type="protein sequence ID" value="SIO57116.1"/>
    <property type="molecule type" value="Genomic_DNA"/>
</dbReference>
<dbReference type="AlphaFoldDB" id="A0A1N6KL89"/>
<comment type="catalytic activity">
    <reaction evidence="1">
        <text>ATP + protein L-histidine = ADP + protein N-phospho-L-histidine.</text>
        <dbReference type="EC" id="2.7.13.3"/>
    </reaction>
</comment>
<keyword evidence="10" id="KW-0902">Two-component regulatory system</keyword>
<evidence type="ECO:0000256" key="10">
    <source>
        <dbReference type="ARBA" id="ARBA00023012"/>
    </source>
</evidence>
<evidence type="ECO:0000256" key="17">
    <source>
        <dbReference type="SAM" id="Phobius"/>
    </source>
</evidence>
<evidence type="ECO:0000313" key="22">
    <source>
        <dbReference type="Proteomes" id="UP000184693"/>
    </source>
</evidence>
<dbReference type="Pfam" id="PF02518">
    <property type="entry name" value="HATPase_c"/>
    <property type="match status" value="1"/>
</dbReference>
<proteinExistence type="predicted"/>
<dbReference type="SMART" id="SM00448">
    <property type="entry name" value="REC"/>
    <property type="match status" value="1"/>
</dbReference>
<dbReference type="InterPro" id="IPR003661">
    <property type="entry name" value="HisK_dim/P_dom"/>
</dbReference>
<keyword evidence="4 16" id="KW-0597">Phosphoprotein</keyword>
<dbReference type="PROSITE" id="PS50109">
    <property type="entry name" value="HIS_KIN"/>
    <property type="match status" value="1"/>
</dbReference>
<protein>
    <recommendedName>
        <fullName evidence="14">Sensory/regulatory protein RpfC</fullName>
        <ecNumber evidence="3">2.7.13.3</ecNumber>
    </recommendedName>
    <alternativeName>
        <fullName evidence="15">Virulence sensor protein BvgS</fullName>
    </alternativeName>
</protein>
<evidence type="ECO:0000256" key="5">
    <source>
        <dbReference type="ARBA" id="ARBA00022679"/>
    </source>
</evidence>
<dbReference type="InterPro" id="IPR011006">
    <property type="entry name" value="CheY-like_superfamily"/>
</dbReference>
<evidence type="ECO:0000256" key="9">
    <source>
        <dbReference type="ARBA" id="ARBA00022840"/>
    </source>
</evidence>
<evidence type="ECO:0000256" key="11">
    <source>
        <dbReference type="ARBA" id="ARBA00023026"/>
    </source>
</evidence>
<keyword evidence="11" id="KW-0843">Virulence</keyword>